<proteinExistence type="predicted"/>
<dbReference type="InterPro" id="IPR050148">
    <property type="entry name" value="Terpene_synthase-like"/>
</dbReference>
<evidence type="ECO:0000313" key="5">
    <source>
        <dbReference type="Proteomes" id="UP000233551"/>
    </source>
</evidence>
<evidence type="ECO:0000256" key="3">
    <source>
        <dbReference type="ARBA" id="ARBA00022842"/>
    </source>
</evidence>
<comment type="caution">
    <text evidence="4">The sequence shown here is derived from an EMBL/GenBank/DDBJ whole genome shotgun (WGS) entry which is preliminary data.</text>
</comment>
<evidence type="ECO:0000256" key="1">
    <source>
        <dbReference type="ARBA" id="ARBA00001946"/>
    </source>
</evidence>
<dbReference type="PANTHER" id="PTHR31739:SF4">
    <property type="entry name" value="ENT-COPALYL DIPHOSPHATE SYNTHASE, CHLOROPLASTIC"/>
    <property type="match status" value="1"/>
</dbReference>
<dbReference type="PANTHER" id="PTHR31739">
    <property type="entry name" value="ENT-COPALYL DIPHOSPHATE SYNTHASE, CHLOROPLASTIC"/>
    <property type="match status" value="1"/>
</dbReference>
<dbReference type="EMBL" id="PGOL01001146">
    <property type="protein sequence ID" value="PKI60539.1"/>
    <property type="molecule type" value="Genomic_DNA"/>
</dbReference>
<sequence>IMKYFLAHPRMLKVNNDVYLELAKLDYNECQALHLSEWDSIQRWYLESEIGDFRINTEALLFAYFVAAASIFEPERAGERLAWAKALILVETVDSFFSPESASSRHQRRAFVREFQSISRARDYINRR</sequence>
<keyword evidence="3" id="KW-0460">Magnesium</keyword>
<dbReference type="GO" id="GO:0010333">
    <property type="term" value="F:terpene synthase activity"/>
    <property type="evidence" value="ECO:0007669"/>
    <property type="project" value="InterPro"/>
</dbReference>
<keyword evidence="2" id="KW-0479">Metal-binding</keyword>
<comment type="cofactor">
    <cofactor evidence="1">
        <name>Mg(2+)</name>
        <dbReference type="ChEBI" id="CHEBI:18420"/>
    </cofactor>
</comment>
<dbReference type="GO" id="GO:0009686">
    <property type="term" value="P:gibberellin biosynthetic process"/>
    <property type="evidence" value="ECO:0007669"/>
    <property type="project" value="TreeGrafter"/>
</dbReference>
<dbReference type="SUPFAM" id="SSF48576">
    <property type="entry name" value="Terpenoid synthases"/>
    <property type="match status" value="1"/>
</dbReference>
<dbReference type="AlphaFoldDB" id="A0A2I0JW48"/>
<evidence type="ECO:0000313" key="4">
    <source>
        <dbReference type="EMBL" id="PKI60539.1"/>
    </source>
</evidence>
<dbReference type="STRING" id="22663.A0A2I0JW48"/>
<keyword evidence="5" id="KW-1185">Reference proteome</keyword>
<protein>
    <submittedName>
        <fullName evidence="4">Uncharacterized protein</fullName>
    </submittedName>
</protein>
<organism evidence="4 5">
    <name type="scientific">Punica granatum</name>
    <name type="common">Pomegranate</name>
    <dbReference type="NCBI Taxonomy" id="22663"/>
    <lineage>
        <taxon>Eukaryota</taxon>
        <taxon>Viridiplantae</taxon>
        <taxon>Streptophyta</taxon>
        <taxon>Embryophyta</taxon>
        <taxon>Tracheophyta</taxon>
        <taxon>Spermatophyta</taxon>
        <taxon>Magnoliopsida</taxon>
        <taxon>eudicotyledons</taxon>
        <taxon>Gunneridae</taxon>
        <taxon>Pentapetalae</taxon>
        <taxon>rosids</taxon>
        <taxon>malvids</taxon>
        <taxon>Myrtales</taxon>
        <taxon>Lythraceae</taxon>
        <taxon>Punica</taxon>
    </lineage>
</organism>
<feature type="non-terminal residue" evidence="4">
    <location>
        <position position="1"/>
    </location>
</feature>
<name>A0A2I0JW48_PUNGR</name>
<evidence type="ECO:0000256" key="2">
    <source>
        <dbReference type="ARBA" id="ARBA00022723"/>
    </source>
</evidence>
<dbReference type="InterPro" id="IPR008949">
    <property type="entry name" value="Isoprenoid_synthase_dom_sf"/>
</dbReference>
<accession>A0A2I0JW48</accession>
<reference evidence="4 5" key="1">
    <citation type="submission" date="2017-11" db="EMBL/GenBank/DDBJ databases">
        <title>De-novo sequencing of pomegranate (Punica granatum L.) genome.</title>
        <authorList>
            <person name="Akparov Z."/>
            <person name="Amiraslanov A."/>
            <person name="Hajiyeva S."/>
            <person name="Abbasov M."/>
            <person name="Kaur K."/>
            <person name="Hamwieh A."/>
            <person name="Solovyev V."/>
            <person name="Salamov A."/>
            <person name="Braich B."/>
            <person name="Kosarev P."/>
            <person name="Mahmoud A."/>
            <person name="Hajiyev E."/>
            <person name="Babayeva S."/>
            <person name="Izzatullayeva V."/>
            <person name="Mammadov A."/>
            <person name="Mammadov A."/>
            <person name="Sharifova S."/>
            <person name="Ojaghi J."/>
            <person name="Eynullazada K."/>
            <person name="Bayramov B."/>
            <person name="Abdulazimova A."/>
            <person name="Shahmuradov I."/>
        </authorList>
    </citation>
    <scope>NUCLEOTIDE SEQUENCE [LARGE SCALE GENOMIC DNA]</scope>
    <source>
        <strain evidence="5">cv. AG2017</strain>
        <tissue evidence="4">Leaf</tissue>
    </source>
</reference>
<gene>
    <name evidence="4" type="ORF">CRG98_019015</name>
</gene>
<dbReference type="GO" id="GO:0009507">
    <property type="term" value="C:chloroplast"/>
    <property type="evidence" value="ECO:0007669"/>
    <property type="project" value="TreeGrafter"/>
</dbReference>
<dbReference type="Gene3D" id="1.10.600.10">
    <property type="entry name" value="Farnesyl Diphosphate Synthase"/>
    <property type="match status" value="1"/>
</dbReference>
<dbReference type="GO" id="GO:0000287">
    <property type="term" value="F:magnesium ion binding"/>
    <property type="evidence" value="ECO:0007669"/>
    <property type="project" value="TreeGrafter"/>
</dbReference>
<dbReference type="Proteomes" id="UP000233551">
    <property type="component" value="Unassembled WGS sequence"/>
</dbReference>